<name>A0A914V879_9BILA</name>
<protein>
    <submittedName>
        <fullName evidence="3">DUF268 domain-containing protein</fullName>
    </submittedName>
</protein>
<dbReference type="WBParaSite" id="PSAMB.scaffold1649size29034.g14243.t1">
    <property type="protein sequence ID" value="PSAMB.scaffold1649size29034.g14243.t1"/>
    <property type="gene ID" value="PSAMB.scaffold1649size29034.g14243"/>
</dbReference>
<dbReference type="Proteomes" id="UP000887566">
    <property type="component" value="Unplaced"/>
</dbReference>
<evidence type="ECO:0000256" key="1">
    <source>
        <dbReference type="SAM" id="Phobius"/>
    </source>
</evidence>
<reference evidence="3" key="1">
    <citation type="submission" date="2022-11" db="UniProtKB">
        <authorList>
            <consortium name="WormBaseParasite"/>
        </authorList>
    </citation>
    <scope>IDENTIFICATION</scope>
</reference>
<keyword evidence="1" id="KW-0812">Transmembrane</keyword>
<proteinExistence type="predicted"/>
<dbReference type="Pfam" id="PF03269">
    <property type="entry name" value="DUF268"/>
    <property type="match status" value="1"/>
</dbReference>
<evidence type="ECO:0000313" key="2">
    <source>
        <dbReference type="Proteomes" id="UP000887566"/>
    </source>
</evidence>
<organism evidence="2 3">
    <name type="scientific">Plectus sambesii</name>
    <dbReference type="NCBI Taxonomy" id="2011161"/>
    <lineage>
        <taxon>Eukaryota</taxon>
        <taxon>Metazoa</taxon>
        <taxon>Ecdysozoa</taxon>
        <taxon>Nematoda</taxon>
        <taxon>Chromadorea</taxon>
        <taxon>Plectida</taxon>
        <taxon>Plectina</taxon>
        <taxon>Plectoidea</taxon>
        <taxon>Plectidae</taxon>
        <taxon>Plectus</taxon>
    </lineage>
</organism>
<keyword evidence="1" id="KW-1133">Transmembrane helix</keyword>
<sequence length="384" mass="43519">MRHFITTLSRGSIQNVIIAFLLLCIVALIFSNENAPVLPKSSPSQFTKVINLYRTQTLLDGIVADTAKGPKTYGEILQQVYEPFGYEYDEAEGKNRTPNSILFPLKYKRIECSKVFLDWMDVQIKSNITADTKDPPPKEIKESEKDLYLLNGLAQLKSRYINEIPANLPKTMLEPWTNDVIKKYFGYYDNLAWGALPYGGDCAAVFFALKHFKPTGLTGMVIGSQTPWVEAMVLYHGAAKVITAEYAPLTVQHPQLAYVHPIEMVKNWQKYTDMDFVVSFSSIEHSGLARYGDPPDPIGDLRELSKIFCMLKQGGLLYLGLPSGPDTIEYNVHRIYGYIRWPMIAAGFEFLGAFFGQNPAVYEKPPPVLKTDYHKQYLFVLQKK</sequence>
<feature type="transmembrane region" description="Helical" evidence="1">
    <location>
        <begin position="12"/>
        <end position="30"/>
    </location>
</feature>
<accession>A0A914V879</accession>
<keyword evidence="2" id="KW-1185">Reference proteome</keyword>
<dbReference type="AlphaFoldDB" id="A0A914V879"/>
<dbReference type="InterPro" id="IPR004951">
    <property type="entry name" value="DUF268_CAE_spp"/>
</dbReference>
<evidence type="ECO:0000313" key="3">
    <source>
        <dbReference type="WBParaSite" id="PSAMB.scaffold1649size29034.g14243.t1"/>
    </source>
</evidence>
<keyword evidence="1" id="KW-0472">Membrane</keyword>